<sequence length="286" mass="31923">DGTSQLVQRWYVFPVHTGMITYPIAVFARTVLEHGPAKYQRYARRYLTLLRKSIGHHHDEWRWSELDNGERGGDYFWPKGAPLSWDGLLQPFNQTQGLGMTMAELHRISPEPGYAAQVSAMVASFLSDMETDGDAWIWRYWPTYTELFQGYTAEDQLSEYTPSYPNGAKQYEDISHAALSIEFMVVAHRAGLGAEPEHLERLVATYLDKVADGADKVFTRVDGTTPAVDSNAAQAGRWLGLAPWGPDLAPHVTAVYEAMELEPGSGSHLSGIAYVAWALNQGWDLG</sequence>
<reference evidence="1" key="2">
    <citation type="journal article" date="2021" name="PeerJ">
        <title>Extensive microbial diversity within the chicken gut microbiome revealed by metagenomics and culture.</title>
        <authorList>
            <person name="Gilroy R."/>
            <person name="Ravi A."/>
            <person name="Getino M."/>
            <person name="Pursley I."/>
            <person name="Horton D.L."/>
            <person name="Alikhan N.F."/>
            <person name="Baker D."/>
            <person name="Gharbi K."/>
            <person name="Hall N."/>
            <person name="Watson M."/>
            <person name="Adriaenssens E.M."/>
            <person name="Foster-Nyarko E."/>
            <person name="Jarju S."/>
            <person name="Secka A."/>
            <person name="Antonio M."/>
            <person name="Oren A."/>
            <person name="Chaudhuri R.R."/>
            <person name="La Ragione R."/>
            <person name="Hildebrand F."/>
            <person name="Pallen M.J."/>
        </authorList>
    </citation>
    <scope>NUCLEOTIDE SEQUENCE</scope>
    <source>
        <strain evidence="1">ChiGjej1B1-24693</strain>
    </source>
</reference>
<reference evidence="1" key="1">
    <citation type="submission" date="2020-10" db="EMBL/GenBank/DDBJ databases">
        <authorList>
            <person name="Gilroy R."/>
        </authorList>
    </citation>
    <scope>NUCLEOTIDE SEQUENCE</scope>
    <source>
        <strain evidence="1">ChiGjej1B1-24693</strain>
    </source>
</reference>
<name>A0A9D1GXK8_9ACTN</name>
<dbReference type="Proteomes" id="UP000886842">
    <property type="component" value="Unassembled WGS sequence"/>
</dbReference>
<organism evidence="1 2">
    <name type="scientific">Candidatus Avipropionibacterium avicola</name>
    <dbReference type="NCBI Taxonomy" id="2840701"/>
    <lineage>
        <taxon>Bacteria</taxon>
        <taxon>Bacillati</taxon>
        <taxon>Actinomycetota</taxon>
        <taxon>Actinomycetes</taxon>
        <taxon>Propionibacteriales</taxon>
        <taxon>Propionibacteriaceae</taxon>
        <taxon>Propionibacteriaceae incertae sedis</taxon>
        <taxon>Candidatus Avipropionibacterium</taxon>
    </lineage>
</organism>
<accession>A0A9D1GXK8</accession>
<feature type="non-terminal residue" evidence="1">
    <location>
        <position position="1"/>
    </location>
</feature>
<dbReference type="EMBL" id="DVLP01000255">
    <property type="protein sequence ID" value="HIT75623.1"/>
    <property type="molecule type" value="Genomic_DNA"/>
</dbReference>
<evidence type="ECO:0000313" key="2">
    <source>
        <dbReference type="Proteomes" id="UP000886842"/>
    </source>
</evidence>
<protein>
    <submittedName>
        <fullName evidence="1">Uncharacterized protein</fullName>
    </submittedName>
</protein>
<evidence type="ECO:0000313" key="1">
    <source>
        <dbReference type="EMBL" id="HIT75623.1"/>
    </source>
</evidence>
<gene>
    <name evidence="1" type="ORF">IAA98_08565</name>
</gene>
<dbReference type="AlphaFoldDB" id="A0A9D1GXK8"/>
<comment type="caution">
    <text evidence="1">The sequence shown here is derived from an EMBL/GenBank/DDBJ whole genome shotgun (WGS) entry which is preliminary data.</text>
</comment>
<proteinExistence type="predicted"/>